<reference evidence="2" key="1">
    <citation type="journal article" date="2019" name="Int. J. Syst. Evol. Microbiol.">
        <title>The Global Catalogue of Microorganisms (GCM) 10K type strain sequencing project: providing services to taxonomists for standard genome sequencing and annotation.</title>
        <authorList>
            <consortium name="The Broad Institute Genomics Platform"/>
            <consortium name="The Broad Institute Genome Sequencing Center for Infectious Disease"/>
            <person name="Wu L."/>
            <person name="Ma J."/>
        </authorList>
    </citation>
    <scope>NUCLEOTIDE SEQUENCE [LARGE SCALE GENOMIC DNA]</scope>
    <source>
        <strain evidence="2">JCM 16034</strain>
    </source>
</reference>
<organism evidence="1 2">
    <name type="scientific">Sinomonas flava</name>
    <dbReference type="NCBI Taxonomy" id="496857"/>
    <lineage>
        <taxon>Bacteria</taxon>
        <taxon>Bacillati</taxon>
        <taxon>Actinomycetota</taxon>
        <taxon>Actinomycetes</taxon>
        <taxon>Micrococcales</taxon>
        <taxon>Micrococcaceae</taxon>
        <taxon>Sinomonas</taxon>
    </lineage>
</organism>
<accession>A0ABP5NHI9</accession>
<evidence type="ECO:0008006" key="3">
    <source>
        <dbReference type="Google" id="ProtNLM"/>
    </source>
</evidence>
<name>A0ABP5NHI9_9MICC</name>
<dbReference type="InterPro" id="IPR024747">
    <property type="entry name" value="Pyridox_Oxase-rel"/>
</dbReference>
<dbReference type="Gene3D" id="2.30.110.10">
    <property type="entry name" value="Electron Transport, Fmn-binding Protein, Chain A"/>
    <property type="match status" value="1"/>
</dbReference>
<comment type="caution">
    <text evidence="1">The sequence shown here is derived from an EMBL/GenBank/DDBJ whole genome shotgun (WGS) entry which is preliminary data.</text>
</comment>
<keyword evidence="2" id="KW-1185">Reference proteome</keyword>
<sequence>MSDLNVSYGLGARHEDHELAEERCWALLGASGVGRFGFVHEGRVAVYPVGYIVLHGSIFFRTSREGSIAKSLPQAGVSIQTDSTQPSVQAGWSVLISGEAEVVEDSEELTRLHGHMENEPWAGGIRDLFVRLVPQHVSGRQVYLAK</sequence>
<protein>
    <recommendedName>
        <fullName evidence="3">Nitroimidazol reductase NimA, pyridoxamine 5'-phosphate oxidase superfamily</fullName>
    </recommendedName>
</protein>
<dbReference type="RefSeq" id="WP_344298908.1">
    <property type="nucleotide sequence ID" value="NZ_BAAAQW010000003.1"/>
</dbReference>
<evidence type="ECO:0000313" key="1">
    <source>
        <dbReference type="EMBL" id="GAA2198988.1"/>
    </source>
</evidence>
<evidence type="ECO:0000313" key="2">
    <source>
        <dbReference type="Proteomes" id="UP001500432"/>
    </source>
</evidence>
<dbReference type="EMBL" id="BAAAQW010000003">
    <property type="protein sequence ID" value="GAA2198988.1"/>
    <property type="molecule type" value="Genomic_DNA"/>
</dbReference>
<gene>
    <name evidence="1" type="ORF">GCM10009849_13750</name>
</gene>
<proteinExistence type="predicted"/>
<dbReference type="SUPFAM" id="SSF50475">
    <property type="entry name" value="FMN-binding split barrel"/>
    <property type="match status" value="1"/>
</dbReference>
<dbReference type="Proteomes" id="UP001500432">
    <property type="component" value="Unassembled WGS sequence"/>
</dbReference>
<dbReference type="Pfam" id="PF12900">
    <property type="entry name" value="Pyridox_ox_2"/>
    <property type="match status" value="1"/>
</dbReference>
<dbReference type="InterPro" id="IPR012349">
    <property type="entry name" value="Split_barrel_FMN-bd"/>
</dbReference>